<feature type="compositionally biased region" description="Basic and acidic residues" evidence="12">
    <location>
        <begin position="66"/>
        <end position="78"/>
    </location>
</feature>
<dbReference type="InterPro" id="IPR011009">
    <property type="entry name" value="Kinase-like_dom_sf"/>
</dbReference>
<keyword evidence="3" id="KW-0723">Serine/threonine-protein kinase</keyword>
<dbReference type="InterPro" id="IPR000719">
    <property type="entry name" value="Prot_kinase_dom"/>
</dbReference>
<name>A0ABD2PYD1_9PLAT</name>
<accession>A0ABD2PYD1</accession>
<comment type="catalytic activity">
    <reaction evidence="9">
        <text>L-threonyl-[protein] + ATP = O-phospho-L-threonyl-[protein] + ADP + H(+)</text>
        <dbReference type="Rhea" id="RHEA:46608"/>
        <dbReference type="Rhea" id="RHEA-COMP:11060"/>
        <dbReference type="Rhea" id="RHEA-COMP:11605"/>
        <dbReference type="ChEBI" id="CHEBI:15378"/>
        <dbReference type="ChEBI" id="CHEBI:30013"/>
        <dbReference type="ChEBI" id="CHEBI:30616"/>
        <dbReference type="ChEBI" id="CHEBI:61977"/>
        <dbReference type="ChEBI" id="CHEBI:456216"/>
        <dbReference type="EC" id="2.7.11.22"/>
    </reaction>
</comment>
<evidence type="ECO:0000256" key="11">
    <source>
        <dbReference type="ARBA" id="ARBA00049280"/>
    </source>
</evidence>
<keyword evidence="5" id="KW-0547">Nucleotide-binding</keyword>
<dbReference type="GO" id="GO:0008353">
    <property type="term" value="F:RNA polymerase II CTD heptapeptide repeat kinase activity"/>
    <property type="evidence" value="ECO:0007669"/>
    <property type="project" value="UniProtKB-EC"/>
</dbReference>
<evidence type="ECO:0000259" key="13">
    <source>
        <dbReference type="PROSITE" id="PS50011"/>
    </source>
</evidence>
<dbReference type="PANTHER" id="PTHR24056:SF546">
    <property type="entry name" value="CYCLIN-DEPENDENT KINASE 12"/>
    <property type="match status" value="1"/>
</dbReference>
<evidence type="ECO:0000256" key="6">
    <source>
        <dbReference type="ARBA" id="ARBA00022777"/>
    </source>
</evidence>
<dbReference type="SMART" id="SM00220">
    <property type="entry name" value="S_TKc"/>
    <property type="match status" value="1"/>
</dbReference>
<evidence type="ECO:0000256" key="5">
    <source>
        <dbReference type="ARBA" id="ARBA00022741"/>
    </source>
</evidence>
<feature type="domain" description="Protein kinase" evidence="13">
    <location>
        <begin position="235"/>
        <end position="528"/>
    </location>
</feature>
<feature type="compositionally biased region" description="Low complexity" evidence="12">
    <location>
        <begin position="40"/>
        <end position="49"/>
    </location>
</feature>
<feature type="compositionally biased region" description="Basic and acidic residues" evidence="12">
    <location>
        <begin position="88"/>
        <end position="97"/>
    </location>
</feature>
<comment type="subcellular location">
    <subcellularLocation>
        <location evidence="1">Nucleus</location>
    </subcellularLocation>
</comment>
<proteinExistence type="inferred from homology"/>
<dbReference type="InterPro" id="IPR050108">
    <property type="entry name" value="CDK"/>
</dbReference>
<dbReference type="GO" id="GO:0004693">
    <property type="term" value="F:cyclin-dependent protein serine/threonine kinase activity"/>
    <property type="evidence" value="ECO:0007669"/>
    <property type="project" value="UniProtKB-EC"/>
</dbReference>
<dbReference type="PROSITE" id="PS00108">
    <property type="entry name" value="PROTEIN_KINASE_ST"/>
    <property type="match status" value="1"/>
</dbReference>
<evidence type="ECO:0000313" key="15">
    <source>
        <dbReference type="Proteomes" id="UP001626550"/>
    </source>
</evidence>
<dbReference type="InterPro" id="IPR008271">
    <property type="entry name" value="Ser/Thr_kinase_AS"/>
</dbReference>
<keyword evidence="7" id="KW-0067">ATP-binding</keyword>
<dbReference type="PANTHER" id="PTHR24056">
    <property type="entry name" value="CELL DIVISION PROTEIN KINASE"/>
    <property type="match status" value="1"/>
</dbReference>
<keyword evidence="4" id="KW-0808">Transferase</keyword>
<evidence type="ECO:0000256" key="7">
    <source>
        <dbReference type="ARBA" id="ARBA00022840"/>
    </source>
</evidence>
<comment type="similarity">
    <text evidence="2">Belongs to the protein kinase superfamily. CMGC Ser/Thr protein kinase family. CDC2/CDKX subfamily.</text>
</comment>
<feature type="compositionally biased region" description="Polar residues" evidence="12">
    <location>
        <begin position="182"/>
        <end position="199"/>
    </location>
</feature>
<keyword evidence="15" id="KW-1185">Reference proteome</keyword>
<evidence type="ECO:0000256" key="3">
    <source>
        <dbReference type="ARBA" id="ARBA00022527"/>
    </source>
</evidence>
<dbReference type="Proteomes" id="UP001626550">
    <property type="component" value="Unassembled WGS sequence"/>
</dbReference>
<dbReference type="FunFam" id="3.30.200.20:FF:000074">
    <property type="entry name" value="cyclin-dependent kinase 12 isoform X2"/>
    <property type="match status" value="1"/>
</dbReference>
<dbReference type="EMBL" id="JBJKFK010002002">
    <property type="protein sequence ID" value="KAL3311817.1"/>
    <property type="molecule type" value="Genomic_DNA"/>
</dbReference>
<comment type="catalytic activity">
    <reaction evidence="11">
        <text>[DNA-directed RNA polymerase] + ATP = phospho-[DNA-directed RNA polymerase] + ADP + H(+)</text>
        <dbReference type="Rhea" id="RHEA:10216"/>
        <dbReference type="Rhea" id="RHEA-COMP:11321"/>
        <dbReference type="Rhea" id="RHEA-COMP:11322"/>
        <dbReference type="ChEBI" id="CHEBI:15378"/>
        <dbReference type="ChEBI" id="CHEBI:30616"/>
        <dbReference type="ChEBI" id="CHEBI:43176"/>
        <dbReference type="ChEBI" id="CHEBI:68546"/>
        <dbReference type="ChEBI" id="CHEBI:456216"/>
        <dbReference type="EC" id="2.7.11.23"/>
    </reaction>
</comment>
<dbReference type="InterPro" id="IPR012337">
    <property type="entry name" value="RNaseH-like_sf"/>
</dbReference>
<evidence type="ECO:0000256" key="8">
    <source>
        <dbReference type="ARBA" id="ARBA00023242"/>
    </source>
</evidence>
<dbReference type="Gene3D" id="3.30.200.20">
    <property type="entry name" value="Phosphorylase Kinase, domain 1"/>
    <property type="match status" value="1"/>
</dbReference>
<evidence type="ECO:0000256" key="9">
    <source>
        <dbReference type="ARBA" id="ARBA00047811"/>
    </source>
</evidence>
<feature type="region of interest" description="Disordered" evidence="12">
    <location>
        <begin position="155"/>
        <end position="206"/>
    </location>
</feature>
<dbReference type="PROSITE" id="PS50011">
    <property type="entry name" value="PROTEIN_KINASE_DOM"/>
    <property type="match status" value="1"/>
</dbReference>
<evidence type="ECO:0000256" key="12">
    <source>
        <dbReference type="SAM" id="MobiDB-lite"/>
    </source>
</evidence>
<dbReference type="AlphaFoldDB" id="A0ABD2PYD1"/>
<feature type="region of interest" description="Disordered" evidence="12">
    <location>
        <begin position="1"/>
        <end position="126"/>
    </location>
</feature>
<dbReference type="SUPFAM" id="SSF56112">
    <property type="entry name" value="Protein kinase-like (PK-like)"/>
    <property type="match status" value="1"/>
</dbReference>
<evidence type="ECO:0000256" key="1">
    <source>
        <dbReference type="ARBA" id="ARBA00004123"/>
    </source>
</evidence>
<dbReference type="Pfam" id="PF00069">
    <property type="entry name" value="Pkinase"/>
    <property type="match status" value="1"/>
</dbReference>
<comment type="caution">
    <text evidence="14">The sequence shown here is derived from an EMBL/GenBank/DDBJ whole genome shotgun (WGS) entry which is preliminary data.</text>
</comment>
<dbReference type="FunFam" id="1.10.510.10:FF:000415">
    <property type="entry name" value="CMGC/CDK/CRK7 protein kinase, variant"/>
    <property type="match status" value="1"/>
</dbReference>
<evidence type="ECO:0000313" key="14">
    <source>
        <dbReference type="EMBL" id="KAL3311817.1"/>
    </source>
</evidence>
<feature type="compositionally biased region" description="Basic residues" evidence="12">
    <location>
        <begin position="23"/>
        <end position="32"/>
    </location>
</feature>
<dbReference type="GO" id="GO:0005524">
    <property type="term" value="F:ATP binding"/>
    <property type="evidence" value="ECO:0007669"/>
    <property type="project" value="UniProtKB-KW"/>
</dbReference>
<feature type="compositionally biased region" description="Low complexity" evidence="12">
    <location>
        <begin position="1"/>
        <end position="12"/>
    </location>
</feature>
<evidence type="ECO:0000256" key="4">
    <source>
        <dbReference type="ARBA" id="ARBA00022679"/>
    </source>
</evidence>
<dbReference type="SUPFAM" id="SSF53098">
    <property type="entry name" value="Ribonuclease H-like"/>
    <property type="match status" value="1"/>
</dbReference>
<dbReference type="Gene3D" id="1.10.510.10">
    <property type="entry name" value="Transferase(Phosphotransferase) domain 1"/>
    <property type="match status" value="1"/>
</dbReference>
<organism evidence="14 15">
    <name type="scientific">Cichlidogyrus casuarinus</name>
    <dbReference type="NCBI Taxonomy" id="1844966"/>
    <lineage>
        <taxon>Eukaryota</taxon>
        <taxon>Metazoa</taxon>
        <taxon>Spiralia</taxon>
        <taxon>Lophotrochozoa</taxon>
        <taxon>Platyhelminthes</taxon>
        <taxon>Monogenea</taxon>
        <taxon>Monopisthocotylea</taxon>
        <taxon>Dactylogyridea</taxon>
        <taxon>Ancyrocephalidae</taxon>
        <taxon>Cichlidogyrus</taxon>
    </lineage>
</organism>
<comment type="catalytic activity">
    <reaction evidence="10">
        <text>L-seryl-[protein] + ATP = O-phospho-L-seryl-[protein] + ADP + H(+)</text>
        <dbReference type="Rhea" id="RHEA:17989"/>
        <dbReference type="Rhea" id="RHEA-COMP:9863"/>
        <dbReference type="Rhea" id="RHEA-COMP:11604"/>
        <dbReference type="ChEBI" id="CHEBI:15378"/>
        <dbReference type="ChEBI" id="CHEBI:29999"/>
        <dbReference type="ChEBI" id="CHEBI:30616"/>
        <dbReference type="ChEBI" id="CHEBI:83421"/>
        <dbReference type="ChEBI" id="CHEBI:456216"/>
        <dbReference type="EC" id="2.7.11.22"/>
    </reaction>
</comment>
<gene>
    <name evidence="14" type="primary">CDK12</name>
    <name evidence="14" type="ORF">Ciccas_009600</name>
</gene>
<keyword evidence="6 14" id="KW-0418">Kinase</keyword>
<protein>
    <submittedName>
        <fullName evidence="14">Cyclin-dependent kinase 12</fullName>
    </submittedName>
</protein>
<keyword evidence="8" id="KW-0539">Nucleus</keyword>
<feature type="compositionally biased region" description="Basic and acidic residues" evidence="12">
    <location>
        <begin position="113"/>
        <end position="126"/>
    </location>
</feature>
<evidence type="ECO:0000256" key="2">
    <source>
        <dbReference type="ARBA" id="ARBA00006485"/>
    </source>
</evidence>
<evidence type="ECO:0000256" key="10">
    <source>
        <dbReference type="ARBA" id="ARBA00048367"/>
    </source>
</evidence>
<sequence>MMNGEYGSYSYGDHYDDDYDRKDRKHKSYKTSKYRDYSESRTSSSSRYLYDSDDDYSPKKKKKNHHDYEDSSEHERPRKYSRRSRSPKCSDIHEYRQKTSLFSELRRNNSHKFRTESVTEPPENRSKHLAFSLEDIPPPPKPVSSAHNLNDIPIPTSPPRHKSTTERPTHINTLPLPPGFNENGSNSHSKMHRSQSSDVLPSRERGPQTLPAVCHARMRQKKSTCTWGQRSVDVFDNLIQIGEGTYGHVYKAIEKSTGAIKALKKVRLEHEREGFPITAVREIKILRQLQHKNIVNLCEIVTDKQNAADLCKDSGAFYLVFDYMDHDLYGILQSGLVTLSERHIASLMKQLLFALRYCHSKNFLHRDIKCSNILVNNKGELKLADFGLARLFVSDGNERPYTNKVITLWYRPPELLLGSEYYGTAVDIWSSGCILGEMFKRTPIFQARDEMEQLDVVSRICGSANPNVWPGVDKLPLYNTLRPKHEYRRRLNETFDLPPLAMNLLDHMLKLDPKKRFTAQEALDCDWLKNVDPQKIPPPHLPMNQDCHEMWSKQKRRKEQELRMQHQKDVQRAATAGQEQNSLKELTTRLLAQRQSPTSSQALDGVITKAIKEFPSISRHVHKLIETTDPKNSTELAELKEISHIIDAKITEVKNKNAMGASFKETEDDESVMEIEEEDVQDELLETMAEIDRIEESELAVPLKDILKMVREIVRTLKKSRVNYSIYLQLGGSALRLDVPTRWHSLIDMLDSIIKNWQPLKQTCDKLKVKTPFHQQDVERMRYV</sequence>
<dbReference type="GO" id="GO:0005634">
    <property type="term" value="C:nucleus"/>
    <property type="evidence" value="ECO:0007669"/>
    <property type="project" value="UniProtKB-SubCell"/>
</dbReference>
<reference evidence="14 15" key="1">
    <citation type="submission" date="2024-11" db="EMBL/GenBank/DDBJ databases">
        <title>Adaptive evolution of stress response genes in parasites aligns with host niche diversity.</title>
        <authorList>
            <person name="Hahn C."/>
            <person name="Resl P."/>
        </authorList>
    </citation>
    <scope>NUCLEOTIDE SEQUENCE [LARGE SCALE GENOMIC DNA]</scope>
    <source>
        <strain evidence="14">EGGRZ-B1_66</strain>
        <tissue evidence="14">Body</tissue>
    </source>
</reference>